<feature type="transmembrane region" description="Helical" evidence="1">
    <location>
        <begin position="6"/>
        <end position="28"/>
    </location>
</feature>
<sequence>MKLARFVLKIVGASLALAGGVCLLIGYWDKITDPHRFTLCRRRPSEYDDYADVDEY</sequence>
<keyword evidence="1" id="KW-1133">Transmembrane helix</keyword>
<name>A0A9D1F9T9_9FIRM</name>
<evidence type="ECO:0000256" key="1">
    <source>
        <dbReference type="SAM" id="Phobius"/>
    </source>
</evidence>
<protein>
    <submittedName>
        <fullName evidence="2">Uncharacterized protein</fullName>
    </submittedName>
</protein>
<proteinExistence type="predicted"/>
<keyword evidence="1" id="KW-0472">Membrane</keyword>
<reference evidence="2" key="1">
    <citation type="submission" date="2020-10" db="EMBL/GenBank/DDBJ databases">
        <authorList>
            <person name="Gilroy R."/>
        </authorList>
    </citation>
    <scope>NUCLEOTIDE SEQUENCE</scope>
    <source>
        <strain evidence="2">ChiBcec16-1751</strain>
    </source>
</reference>
<evidence type="ECO:0000313" key="3">
    <source>
        <dbReference type="Proteomes" id="UP000886741"/>
    </source>
</evidence>
<keyword evidence="1" id="KW-0812">Transmembrane</keyword>
<dbReference type="Proteomes" id="UP000886741">
    <property type="component" value="Unassembled WGS sequence"/>
</dbReference>
<reference evidence="2" key="2">
    <citation type="journal article" date="2021" name="PeerJ">
        <title>Extensive microbial diversity within the chicken gut microbiome revealed by metagenomics and culture.</title>
        <authorList>
            <person name="Gilroy R."/>
            <person name="Ravi A."/>
            <person name="Getino M."/>
            <person name="Pursley I."/>
            <person name="Horton D.L."/>
            <person name="Alikhan N.F."/>
            <person name="Baker D."/>
            <person name="Gharbi K."/>
            <person name="Hall N."/>
            <person name="Watson M."/>
            <person name="Adriaenssens E.M."/>
            <person name="Foster-Nyarko E."/>
            <person name="Jarju S."/>
            <person name="Secka A."/>
            <person name="Antonio M."/>
            <person name="Oren A."/>
            <person name="Chaudhuri R.R."/>
            <person name="La Ragione R."/>
            <person name="Hildebrand F."/>
            <person name="Pallen M.J."/>
        </authorList>
    </citation>
    <scope>NUCLEOTIDE SEQUENCE</scope>
    <source>
        <strain evidence="2">ChiBcec16-1751</strain>
    </source>
</reference>
<gene>
    <name evidence="2" type="ORF">IAA83_07400</name>
</gene>
<accession>A0A9D1F9T9</accession>
<organism evidence="2 3">
    <name type="scientific">Candidatus Avoscillospira avistercoris</name>
    <dbReference type="NCBI Taxonomy" id="2840707"/>
    <lineage>
        <taxon>Bacteria</taxon>
        <taxon>Bacillati</taxon>
        <taxon>Bacillota</taxon>
        <taxon>Clostridia</taxon>
        <taxon>Eubacteriales</taxon>
        <taxon>Oscillospiraceae</taxon>
        <taxon>Oscillospiraceae incertae sedis</taxon>
        <taxon>Candidatus Avoscillospira</taxon>
    </lineage>
</organism>
<dbReference type="EMBL" id="DVJJ01000112">
    <property type="protein sequence ID" value="HIS65177.1"/>
    <property type="molecule type" value="Genomic_DNA"/>
</dbReference>
<comment type="caution">
    <text evidence="2">The sequence shown here is derived from an EMBL/GenBank/DDBJ whole genome shotgun (WGS) entry which is preliminary data.</text>
</comment>
<dbReference type="AlphaFoldDB" id="A0A9D1F9T9"/>
<evidence type="ECO:0000313" key="2">
    <source>
        <dbReference type="EMBL" id="HIS65177.1"/>
    </source>
</evidence>